<dbReference type="HAMAP" id="MF_00528">
    <property type="entry name" value="Maf"/>
    <property type="match status" value="1"/>
</dbReference>
<dbReference type="EC" id="3.6.1.9" evidence="3"/>
<comment type="function">
    <text evidence="3">Nucleoside triphosphate pyrophosphatase that hydrolyzes dTTP and UTP. May have a dual role in cell division arrest and in preventing the incorporation of modified nucleotides into cellular nucleic acids.</text>
</comment>
<dbReference type="Gene3D" id="3.90.950.10">
    <property type="match status" value="1"/>
</dbReference>
<evidence type="ECO:0000256" key="3">
    <source>
        <dbReference type="HAMAP-Rule" id="MF_00528"/>
    </source>
</evidence>
<evidence type="ECO:0000256" key="2">
    <source>
        <dbReference type="ARBA" id="ARBA00022801"/>
    </source>
</evidence>
<dbReference type="InterPro" id="IPR029001">
    <property type="entry name" value="ITPase-like_fam"/>
</dbReference>
<feature type="site" description="Important for substrate specificity" evidence="3">
    <location>
        <position position="11"/>
    </location>
</feature>
<keyword evidence="3" id="KW-0963">Cytoplasm</keyword>
<dbReference type="RefSeq" id="WP_023055905.1">
    <property type="nucleotide sequence ID" value="NZ_JAUSTN010000007.1"/>
</dbReference>
<dbReference type="InterPro" id="IPR003697">
    <property type="entry name" value="Maf-like"/>
</dbReference>
<comment type="cofactor">
    <cofactor evidence="1 3">
        <name>a divalent metal cation</name>
        <dbReference type="ChEBI" id="CHEBI:60240"/>
    </cofactor>
</comment>
<accession>A0ABU0AXD6</accession>
<reference evidence="4 5" key="1">
    <citation type="submission" date="2023-07" db="EMBL/GenBank/DDBJ databases">
        <title>Genomic Encyclopedia of Type Strains, Phase IV (KMG-IV): sequencing the most valuable type-strain genomes for metagenomic binning, comparative biology and taxonomic classification.</title>
        <authorList>
            <person name="Goeker M."/>
        </authorList>
    </citation>
    <scope>NUCLEOTIDE SEQUENCE [LARGE SCALE GENOMIC DNA]</scope>
    <source>
        <strain evidence="4 5">DSM 22616</strain>
    </source>
</reference>
<comment type="catalytic activity">
    <reaction evidence="3">
        <text>UTP + H2O = UMP + diphosphate + H(+)</text>
        <dbReference type="Rhea" id="RHEA:29395"/>
        <dbReference type="ChEBI" id="CHEBI:15377"/>
        <dbReference type="ChEBI" id="CHEBI:15378"/>
        <dbReference type="ChEBI" id="CHEBI:33019"/>
        <dbReference type="ChEBI" id="CHEBI:46398"/>
        <dbReference type="ChEBI" id="CHEBI:57865"/>
        <dbReference type="EC" id="3.6.1.9"/>
    </reaction>
</comment>
<organism evidence="4 5">
    <name type="scientific">Peptoniphilus koenoeneniae</name>
    <dbReference type="NCBI Taxonomy" id="507751"/>
    <lineage>
        <taxon>Bacteria</taxon>
        <taxon>Bacillati</taxon>
        <taxon>Bacillota</taxon>
        <taxon>Tissierellia</taxon>
        <taxon>Tissierellales</taxon>
        <taxon>Peptoniphilaceae</taxon>
        <taxon>Peptoniphilus</taxon>
    </lineage>
</organism>
<dbReference type="Proteomes" id="UP001236559">
    <property type="component" value="Unassembled WGS sequence"/>
</dbReference>
<sequence>MKIILASGSPRRREILKRDFDFEIISPKIKEDKDHYEDGESLVMALAYEKAYQVAKNYKNSLVIGADTLVMRGSQPLGKPKNREDAYNMLKSLSNIKHRVITGFALINLDKKIKYVDFESSYVYFKDLKEKDIIAYLDTGEYKDKAGSYGIQGYGSNLVLKYEGDFDNIVGLPYKRIKEYIEKING</sequence>
<feature type="active site" description="Proton acceptor" evidence="3">
    <location>
        <position position="67"/>
    </location>
</feature>
<feature type="site" description="Important for substrate specificity" evidence="3">
    <location>
        <position position="68"/>
    </location>
</feature>
<evidence type="ECO:0000256" key="1">
    <source>
        <dbReference type="ARBA" id="ARBA00001968"/>
    </source>
</evidence>
<dbReference type="PANTHER" id="PTHR43213">
    <property type="entry name" value="BIFUNCTIONAL DTTP/UTP PYROPHOSPHATASE/METHYLTRANSFERASE PROTEIN-RELATED"/>
    <property type="match status" value="1"/>
</dbReference>
<comment type="caution">
    <text evidence="4">The sequence shown here is derived from an EMBL/GenBank/DDBJ whole genome shotgun (WGS) entry which is preliminary data.</text>
</comment>
<keyword evidence="2 3" id="KW-0378">Hydrolase</keyword>
<name>A0ABU0AXD6_9FIRM</name>
<gene>
    <name evidence="4" type="ORF">J2S72_001479</name>
</gene>
<dbReference type="CDD" id="cd00555">
    <property type="entry name" value="Maf"/>
    <property type="match status" value="1"/>
</dbReference>
<keyword evidence="5" id="KW-1185">Reference proteome</keyword>
<comment type="similarity">
    <text evidence="3">Belongs to the Maf family. YhdE subfamily.</text>
</comment>
<proteinExistence type="inferred from homology"/>
<feature type="site" description="Important for substrate specificity" evidence="3">
    <location>
        <position position="152"/>
    </location>
</feature>
<dbReference type="NCBIfam" id="TIGR00172">
    <property type="entry name" value="maf"/>
    <property type="match status" value="1"/>
</dbReference>
<protein>
    <recommendedName>
        <fullName evidence="3">dTTP/UTP pyrophosphatase</fullName>
        <shortName evidence="3">dTTPase/UTPase</shortName>
        <ecNumber evidence="3">3.6.1.9</ecNumber>
    </recommendedName>
    <alternativeName>
        <fullName evidence="3">Nucleoside triphosphate pyrophosphatase</fullName>
    </alternativeName>
    <alternativeName>
        <fullName evidence="3">Nucleotide pyrophosphatase</fullName>
        <shortName evidence="3">Nucleotide PPase</shortName>
    </alternativeName>
</protein>
<keyword evidence="3" id="KW-0546">Nucleotide metabolism</keyword>
<evidence type="ECO:0000313" key="4">
    <source>
        <dbReference type="EMBL" id="MDQ0275452.1"/>
    </source>
</evidence>
<comment type="catalytic activity">
    <reaction evidence="3">
        <text>dTTP + H2O = dTMP + diphosphate + H(+)</text>
        <dbReference type="Rhea" id="RHEA:28534"/>
        <dbReference type="ChEBI" id="CHEBI:15377"/>
        <dbReference type="ChEBI" id="CHEBI:15378"/>
        <dbReference type="ChEBI" id="CHEBI:33019"/>
        <dbReference type="ChEBI" id="CHEBI:37568"/>
        <dbReference type="ChEBI" id="CHEBI:63528"/>
        <dbReference type="EC" id="3.6.1.9"/>
    </reaction>
</comment>
<evidence type="ECO:0000313" key="5">
    <source>
        <dbReference type="Proteomes" id="UP001236559"/>
    </source>
</evidence>
<dbReference type="PIRSF" id="PIRSF006305">
    <property type="entry name" value="Maf"/>
    <property type="match status" value="1"/>
</dbReference>
<dbReference type="SUPFAM" id="SSF52972">
    <property type="entry name" value="ITPase-like"/>
    <property type="match status" value="1"/>
</dbReference>
<dbReference type="PANTHER" id="PTHR43213:SF5">
    <property type="entry name" value="BIFUNCTIONAL DTTP_UTP PYROPHOSPHATASE_METHYLTRANSFERASE PROTEIN-RELATED"/>
    <property type="match status" value="1"/>
</dbReference>
<comment type="subcellular location">
    <subcellularLocation>
        <location evidence="3">Cytoplasm</location>
    </subcellularLocation>
</comment>
<dbReference type="Pfam" id="PF02545">
    <property type="entry name" value="Maf"/>
    <property type="match status" value="1"/>
</dbReference>
<dbReference type="EMBL" id="JAUSTN010000007">
    <property type="protein sequence ID" value="MDQ0275452.1"/>
    <property type="molecule type" value="Genomic_DNA"/>
</dbReference>
<comment type="caution">
    <text evidence="3">Lacks conserved residue(s) required for the propagation of feature annotation.</text>
</comment>